<dbReference type="GO" id="GO:0004497">
    <property type="term" value="F:monooxygenase activity"/>
    <property type="evidence" value="ECO:0007669"/>
    <property type="project" value="InterPro"/>
</dbReference>
<dbReference type="Pfam" id="PF00067">
    <property type="entry name" value="p450"/>
    <property type="match status" value="1"/>
</dbReference>
<keyword evidence="4 6" id="KW-0479">Metal-binding</keyword>
<evidence type="ECO:0000313" key="8">
    <source>
        <dbReference type="Proteomes" id="UP001273166"/>
    </source>
</evidence>
<evidence type="ECO:0000256" key="6">
    <source>
        <dbReference type="PIRSR" id="PIRSR602401-1"/>
    </source>
</evidence>
<evidence type="ECO:0000256" key="2">
    <source>
        <dbReference type="ARBA" id="ARBA00010617"/>
    </source>
</evidence>
<proteinExistence type="inferred from homology"/>
<dbReference type="PRINTS" id="PR00385">
    <property type="entry name" value="P450"/>
</dbReference>
<protein>
    <submittedName>
        <fullName evidence="7">Cytochrome P450</fullName>
    </submittedName>
</protein>
<sequence length="498" mass="57238">MPLLAWPAIVVQLLLAAIGLFVWRRYLSPLADIPGPFVASFSRWWHIRHILIGDQNRQLVQLHEKHDTVSVHFCLGHFVRIAHNEVSVSHPDGVKQLLLHPLWKAKWYEISQLPDYRYKSAMSALDPRKKAERSRNLAPGYRLSNVIKSEDAISRTIEMLLDWMDAYAEKHEPMQLDRFFTYTAFDVVGEVLFSKKFGFLQQGADIRNAISNSLALNAFATVLGFFQPWNRIIANPFVTWLQITPMGHLFDIAMTALNEREKNQDARFDVVAHWFRMLAQHPERMQLRDIHVQTINSVSAGADTVSCGLQSFIYHMLRHPTAWHRVRAEIDAACRERGLCADRVVAFDHAQQLPYLQACIKEALRVFGPVPMGLPRVAPKGGLTIGDRTFPAGTILSINPWVIHYSKEIWGLDAHEFNPDRWLSDSAAALEKFWIPFGVGYASCPGQNIAKIELSKILATIVRDYDIRQVYKDQEWKYKAYFTAVPHSWPCYIEKRRD</sequence>
<comment type="cofactor">
    <cofactor evidence="1 6">
        <name>heme</name>
        <dbReference type="ChEBI" id="CHEBI:30413"/>
    </cofactor>
</comment>
<dbReference type="PANTHER" id="PTHR24305:SF232">
    <property type="entry name" value="P450, PUTATIVE (EUROFUNG)-RELATED"/>
    <property type="match status" value="1"/>
</dbReference>
<reference evidence="7" key="2">
    <citation type="submission" date="2023-06" db="EMBL/GenBank/DDBJ databases">
        <authorList>
            <consortium name="Lawrence Berkeley National Laboratory"/>
            <person name="Mondo S.J."/>
            <person name="Hensen N."/>
            <person name="Bonometti L."/>
            <person name="Westerberg I."/>
            <person name="Brannstrom I.O."/>
            <person name="Guillou S."/>
            <person name="Cros-Aarteil S."/>
            <person name="Calhoun S."/>
            <person name="Haridas S."/>
            <person name="Kuo A."/>
            <person name="Pangilinan J."/>
            <person name="Riley R."/>
            <person name="Labutti K."/>
            <person name="Andreopoulos B."/>
            <person name="Lipzen A."/>
            <person name="Chen C."/>
            <person name="Yanf M."/>
            <person name="Daum C."/>
            <person name="Ng V."/>
            <person name="Clum A."/>
            <person name="Steindorff A."/>
            <person name="Ohm R."/>
            <person name="Martin F."/>
            <person name="Silar P."/>
            <person name="Natvig D."/>
            <person name="Lalanne C."/>
            <person name="Gautier V."/>
            <person name="Ament-Velasquez S.L."/>
            <person name="Kruys A."/>
            <person name="Hutchinson M.I."/>
            <person name="Powell A.J."/>
            <person name="Barry K."/>
            <person name="Miller A.N."/>
            <person name="Grigoriev I.V."/>
            <person name="Debuchy R."/>
            <person name="Gladieux P."/>
            <person name="Thoren M.H."/>
            <person name="Johannesson H."/>
        </authorList>
    </citation>
    <scope>NUCLEOTIDE SEQUENCE</scope>
    <source>
        <strain evidence="7">CBS 333.67</strain>
    </source>
</reference>
<dbReference type="RefSeq" id="XP_062726272.1">
    <property type="nucleotide sequence ID" value="XM_062870642.1"/>
</dbReference>
<dbReference type="Gene3D" id="1.10.630.10">
    <property type="entry name" value="Cytochrome P450"/>
    <property type="match status" value="1"/>
</dbReference>
<dbReference type="GO" id="GO:0005506">
    <property type="term" value="F:iron ion binding"/>
    <property type="evidence" value="ECO:0007669"/>
    <property type="project" value="InterPro"/>
</dbReference>
<organism evidence="7 8">
    <name type="scientific">Chaetomium strumarium</name>
    <dbReference type="NCBI Taxonomy" id="1170767"/>
    <lineage>
        <taxon>Eukaryota</taxon>
        <taxon>Fungi</taxon>
        <taxon>Dikarya</taxon>
        <taxon>Ascomycota</taxon>
        <taxon>Pezizomycotina</taxon>
        <taxon>Sordariomycetes</taxon>
        <taxon>Sordariomycetidae</taxon>
        <taxon>Sordariales</taxon>
        <taxon>Chaetomiaceae</taxon>
        <taxon>Chaetomium</taxon>
    </lineage>
</organism>
<evidence type="ECO:0000256" key="1">
    <source>
        <dbReference type="ARBA" id="ARBA00001971"/>
    </source>
</evidence>
<name>A0AAJ0H278_9PEZI</name>
<dbReference type="SUPFAM" id="SSF48264">
    <property type="entry name" value="Cytochrome P450"/>
    <property type="match status" value="1"/>
</dbReference>
<evidence type="ECO:0000256" key="3">
    <source>
        <dbReference type="ARBA" id="ARBA00022617"/>
    </source>
</evidence>
<dbReference type="GO" id="GO:0016705">
    <property type="term" value="F:oxidoreductase activity, acting on paired donors, with incorporation or reduction of molecular oxygen"/>
    <property type="evidence" value="ECO:0007669"/>
    <property type="project" value="InterPro"/>
</dbReference>
<dbReference type="PRINTS" id="PR00463">
    <property type="entry name" value="EP450I"/>
</dbReference>
<keyword evidence="3 6" id="KW-0349">Heme</keyword>
<reference evidence="7" key="1">
    <citation type="journal article" date="2023" name="Mol. Phylogenet. Evol.">
        <title>Genome-scale phylogeny and comparative genomics of the fungal order Sordariales.</title>
        <authorList>
            <person name="Hensen N."/>
            <person name="Bonometti L."/>
            <person name="Westerberg I."/>
            <person name="Brannstrom I.O."/>
            <person name="Guillou S."/>
            <person name="Cros-Aarteil S."/>
            <person name="Calhoun S."/>
            <person name="Haridas S."/>
            <person name="Kuo A."/>
            <person name="Mondo S."/>
            <person name="Pangilinan J."/>
            <person name="Riley R."/>
            <person name="LaButti K."/>
            <person name="Andreopoulos B."/>
            <person name="Lipzen A."/>
            <person name="Chen C."/>
            <person name="Yan M."/>
            <person name="Daum C."/>
            <person name="Ng V."/>
            <person name="Clum A."/>
            <person name="Steindorff A."/>
            <person name="Ohm R.A."/>
            <person name="Martin F."/>
            <person name="Silar P."/>
            <person name="Natvig D.O."/>
            <person name="Lalanne C."/>
            <person name="Gautier V."/>
            <person name="Ament-Velasquez S.L."/>
            <person name="Kruys A."/>
            <person name="Hutchinson M.I."/>
            <person name="Powell A.J."/>
            <person name="Barry K."/>
            <person name="Miller A.N."/>
            <person name="Grigoriev I.V."/>
            <person name="Debuchy R."/>
            <person name="Gladieux P."/>
            <person name="Hiltunen Thoren M."/>
            <person name="Johannesson H."/>
        </authorList>
    </citation>
    <scope>NUCLEOTIDE SEQUENCE</scope>
    <source>
        <strain evidence="7">CBS 333.67</strain>
    </source>
</reference>
<comment type="caution">
    <text evidence="7">The sequence shown here is derived from an EMBL/GenBank/DDBJ whole genome shotgun (WGS) entry which is preliminary data.</text>
</comment>
<dbReference type="CDD" id="cd11060">
    <property type="entry name" value="CYP57A1-like"/>
    <property type="match status" value="1"/>
</dbReference>
<dbReference type="InterPro" id="IPR050121">
    <property type="entry name" value="Cytochrome_P450_monoxygenase"/>
</dbReference>
<dbReference type="EMBL" id="JAUDZG010000001">
    <property type="protein sequence ID" value="KAK3310492.1"/>
    <property type="molecule type" value="Genomic_DNA"/>
</dbReference>
<gene>
    <name evidence="7" type="ORF">B0T15DRAFT_564470</name>
</gene>
<comment type="similarity">
    <text evidence="2">Belongs to the cytochrome P450 family.</text>
</comment>
<feature type="binding site" description="axial binding residue" evidence="6">
    <location>
        <position position="444"/>
    </location>
    <ligand>
        <name>heme</name>
        <dbReference type="ChEBI" id="CHEBI:30413"/>
    </ligand>
    <ligandPart>
        <name>Fe</name>
        <dbReference type="ChEBI" id="CHEBI:18248"/>
    </ligandPart>
</feature>
<dbReference type="InterPro" id="IPR036396">
    <property type="entry name" value="Cyt_P450_sf"/>
</dbReference>
<evidence type="ECO:0000256" key="4">
    <source>
        <dbReference type="ARBA" id="ARBA00022723"/>
    </source>
</evidence>
<dbReference type="InterPro" id="IPR002401">
    <property type="entry name" value="Cyt_P450_E_grp-I"/>
</dbReference>
<accession>A0AAJ0H278</accession>
<dbReference type="InterPro" id="IPR001128">
    <property type="entry name" value="Cyt_P450"/>
</dbReference>
<dbReference type="GO" id="GO:0020037">
    <property type="term" value="F:heme binding"/>
    <property type="evidence" value="ECO:0007669"/>
    <property type="project" value="InterPro"/>
</dbReference>
<dbReference type="GeneID" id="87889471"/>
<evidence type="ECO:0000256" key="5">
    <source>
        <dbReference type="ARBA" id="ARBA00023004"/>
    </source>
</evidence>
<dbReference type="Proteomes" id="UP001273166">
    <property type="component" value="Unassembled WGS sequence"/>
</dbReference>
<keyword evidence="8" id="KW-1185">Reference proteome</keyword>
<evidence type="ECO:0000313" key="7">
    <source>
        <dbReference type="EMBL" id="KAK3310492.1"/>
    </source>
</evidence>
<keyword evidence="5 6" id="KW-0408">Iron</keyword>
<dbReference type="AlphaFoldDB" id="A0AAJ0H278"/>
<dbReference type="PANTHER" id="PTHR24305">
    <property type="entry name" value="CYTOCHROME P450"/>
    <property type="match status" value="1"/>
</dbReference>